<sequence length="204" mass="23243">MFFQPLVYASGYLVLLFLAICMACGLYYMAELAEEYSRLTKKVLKYSIWVVLAIHGLLLVLDGFPFFTTMFGIALHVVYYQFLKDFPFVNFSSPLFLGACAGLLVNHWLWIVYFREQYQYRVPQIMAFFVPCVWLVPFGFFVSVSLGDTVLPSATHSGGLGVKQEGQNKASALKGLLQWFGSKRDIFMSNTGMQPSRDYYGKSF</sequence>
<proteinExistence type="inferred from homology"/>
<dbReference type="EnsemblProtists" id="EKX48296">
    <property type="protein sequence ID" value="EKX48296"/>
    <property type="gene ID" value="GUITHDRAFT_86075"/>
</dbReference>
<evidence type="ECO:0000256" key="5">
    <source>
        <dbReference type="ARBA" id="ARBA00023136"/>
    </source>
</evidence>
<keyword evidence="9" id="KW-1185">Reference proteome</keyword>
<dbReference type="AlphaFoldDB" id="L1JIJ4"/>
<dbReference type="InterPro" id="IPR007277">
    <property type="entry name" value="Svp26/Tex261"/>
</dbReference>
<gene>
    <name evidence="7" type="ORF">GUITHDRAFT_86075</name>
</gene>
<evidence type="ECO:0000256" key="2">
    <source>
        <dbReference type="ARBA" id="ARBA00008096"/>
    </source>
</evidence>
<evidence type="ECO:0000313" key="7">
    <source>
        <dbReference type="EMBL" id="EKX48296.1"/>
    </source>
</evidence>
<reference evidence="7 9" key="1">
    <citation type="journal article" date="2012" name="Nature">
        <title>Algal genomes reveal evolutionary mosaicism and the fate of nucleomorphs.</title>
        <authorList>
            <consortium name="DOE Joint Genome Institute"/>
            <person name="Curtis B.A."/>
            <person name="Tanifuji G."/>
            <person name="Burki F."/>
            <person name="Gruber A."/>
            <person name="Irimia M."/>
            <person name="Maruyama S."/>
            <person name="Arias M.C."/>
            <person name="Ball S.G."/>
            <person name="Gile G.H."/>
            <person name="Hirakawa Y."/>
            <person name="Hopkins J.F."/>
            <person name="Kuo A."/>
            <person name="Rensing S.A."/>
            <person name="Schmutz J."/>
            <person name="Symeonidi A."/>
            <person name="Elias M."/>
            <person name="Eveleigh R.J."/>
            <person name="Herman E.K."/>
            <person name="Klute M.J."/>
            <person name="Nakayama T."/>
            <person name="Obornik M."/>
            <person name="Reyes-Prieto A."/>
            <person name="Armbrust E.V."/>
            <person name="Aves S.J."/>
            <person name="Beiko R.G."/>
            <person name="Coutinho P."/>
            <person name="Dacks J.B."/>
            <person name="Durnford D.G."/>
            <person name="Fast N.M."/>
            <person name="Green B.R."/>
            <person name="Grisdale C.J."/>
            <person name="Hempel F."/>
            <person name="Henrissat B."/>
            <person name="Hoppner M.P."/>
            <person name="Ishida K."/>
            <person name="Kim E."/>
            <person name="Koreny L."/>
            <person name="Kroth P.G."/>
            <person name="Liu Y."/>
            <person name="Malik S.B."/>
            <person name="Maier U.G."/>
            <person name="McRose D."/>
            <person name="Mock T."/>
            <person name="Neilson J.A."/>
            <person name="Onodera N.T."/>
            <person name="Poole A.M."/>
            <person name="Pritham E.J."/>
            <person name="Richards T.A."/>
            <person name="Rocap G."/>
            <person name="Roy S.W."/>
            <person name="Sarai C."/>
            <person name="Schaack S."/>
            <person name="Shirato S."/>
            <person name="Slamovits C.H."/>
            <person name="Spencer D.F."/>
            <person name="Suzuki S."/>
            <person name="Worden A.Z."/>
            <person name="Zauner S."/>
            <person name="Barry K."/>
            <person name="Bell C."/>
            <person name="Bharti A.K."/>
            <person name="Crow J.A."/>
            <person name="Grimwood J."/>
            <person name="Kramer R."/>
            <person name="Lindquist E."/>
            <person name="Lucas S."/>
            <person name="Salamov A."/>
            <person name="McFadden G.I."/>
            <person name="Lane C.E."/>
            <person name="Keeling P.J."/>
            <person name="Gray M.W."/>
            <person name="Grigoriev I.V."/>
            <person name="Archibald J.M."/>
        </authorList>
    </citation>
    <scope>NUCLEOTIDE SEQUENCE</scope>
    <source>
        <strain evidence="7 9">CCMP2712</strain>
    </source>
</reference>
<dbReference type="RefSeq" id="XP_005835276.1">
    <property type="nucleotide sequence ID" value="XM_005835219.1"/>
</dbReference>
<keyword evidence="3 6" id="KW-0812">Transmembrane</keyword>
<reference evidence="8" key="3">
    <citation type="submission" date="2015-06" db="UniProtKB">
        <authorList>
            <consortium name="EnsemblProtists"/>
        </authorList>
    </citation>
    <scope>IDENTIFICATION</scope>
</reference>
<dbReference type="HOGENOM" id="CLU_058268_2_0_1"/>
<evidence type="ECO:0000256" key="6">
    <source>
        <dbReference type="SAM" id="Phobius"/>
    </source>
</evidence>
<dbReference type="PANTHER" id="PTHR13144:SF0">
    <property type="entry name" value="PROTEIN TEX261"/>
    <property type="match status" value="1"/>
</dbReference>
<dbReference type="OMA" id="TMGTEPV"/>
<protein>
    <recommendedName>
        <fullName evidence="10">Protein TEX261</fullName>
    </recommendedName>
</protein>
<dbReference type="GO" id="GO:0000139">
    <property type="term" value="C:Golgi membrane"/>
    <property type="evidence" value="ECO:0007669"/>
    <property type="project" value="TreeGrafter"/>
</dbReference>
<organism evidence="7">
    <name type="scientific">Guillardia theta (strain CCMP2712)</name>
    <name type="common">Cryptophyte</name>
    <dbReference type="NCBI Taxonomy" id="905079"/>
    <lineage>
        <taxon>Eukaryota</taxon>
        <taxon>Cryptophyceae</taxon>
        <taxon>Pyrenomonadales</taxon>
        <taxon>Geminigeraceae</taxon>
        <taxon>Guillardia</taxon>
    </lineage>
</organism>
<evidence type="ECO:0000256" key="3">
    <source>
        <dbReference type="ARBA" id="ARBA00022692"/>
    </source>
</evidence>
<dbReference type="KEGG" id="gtt:GUITHDRAFT_86075"/>
<keyword evidence="5 6" id="KW-0472">Membrane</keyword>
<feature type="transmembrane region" description="Helical" evidence="6">
    <location>
        <begin position="95"/>
        <end position="113"/>
    </location>
</feature>
<dbReference type="PaxDb" id="55529-EKX48296"/>
<comment type="subcellular location">
    <subcellularLocation>
        <location evidence="1">Membrane</location>
        <topology evidence="1">Multi-pass membrane protein</topology>
    </subcellularLocation>
</comment>
<dbReference type="GO" id="GO:0005789">
    <property type="term" value="C:endoplasmic reticulum membrane"/>
    <property type="evidence" value="ECO:0007669"/>
    <property type="project" value="TreeGrafter"/>
</dbReference>
<dbReference type="GO" id="GO:0097020">
    <property type="term" value="F:COPII receptor activity"/>
    <property type="evidence" value="ECO:0007669"/>
    <property type="project" value="InterPro"/>
</dbReference>
<dbReference type="eggNOG" id="KOG4136">
    <property type="taxonomic scope" value="Eukaryota"/>
</dbReference>
<dbReference type="PANTHER" id="PTHR13144">
    <property type="entry name" value="TEX261 PROTEIN"/>
    <property type="match status" value="1"/>
</dbReference>
<dbReference type="Proteomes" id="UP000011087">
    <property type="component" value="Unassembled WGS sequence"/>
</dbReference>
<comment type="similarity">
    <text evidence="2">Belongs to the SVP26 family.</text>
</comment>
<evidence type="ECO:0000313" key="8">
    <source>
        <dbReference type="EnsemblProtists" id="EKX48296"/>
    </source>
</evidence>
<accession>L1JIJ4</accession>
<dbReference type="GeneID" id="17304906"/>
<feature type="transmembrane region" description="Helical" evidence="6">
    <location>
        <begin position="49"/>
        <end position="75"/>
    </location>
</feature>
<name>L1JIJ4_GUITC</name>
<evidence type="ECO:0000256" key="1">
    <source>
        <dbReference type="ARBA" id="ARBA00004141"/>
    </source>
</evidence>
<reference evidence="9" key="2">
    <citation type="submission" date="2012-11" db="EMBL/GenBank/DDBJ databases">
        <authorList>
            <person name="Kuo A."/>
            <person name="Curtis B.A."/>
            <person name="Tanifuji G."/>
            <person name="Burki F."/>
            <person name="Gruber A."/>
            <person name="Irimia M."/>
            <person name="Maruyama S."/>
            <person name="Arias M.C."/>
            <person name="Ball S.G."/>
            <person name="Gile G.H."/>
            <person name="Hirakawa Y."/>
            <person name="Hopkins J.F."/>
            <person name="Rensing S.A."/>
            <person name="Schmutz J."/>
            <person name="Symeonidi A."/>
            <person name="Elias M."/>
            <person name="Eveleigh R.J."/>
            <person name="Herman E.K."/>
            <person name="Klute M.J."/>
            <person name="Nakayama T."/>
            <person name="Obornik M."/>
            <person name="Reyes-Prieto A."/>
            <person name="Armbrust E.V."/>
            <person name="Aves S.J."/>
            <person name="Beiko R.G."/>
            <person name="Coutinho P."/>
            <person name="Dacks J.B."/>
            <person name="Durnford D.G."/>
            <person name="Fast N.M."/>
            <person name="Green B.R."/>
            <person name="Grisdale C."/>
            <person name="Hempe F."/>
            <person name="Henrissat B."/>
            <person name="Hoppner M.P."/>
            <person name="Ishida K.-I."/>
            <person name="Kim E."/>
            <person name="Koreny L."/>
            <person name="Kroth P.G."/>
            <person name="Liu Y."/>
            <person name="Malik S.-B."/>
            <person name="Maier U.G."/>
            <person name="McRose D."/>
            <person name="Mock T."/>
            <person name="Neilson J.A."/>
            <person name="Onodera N.T."/>
            <person name="Poole A.M."/>
            <person name="Pritham E.J."/>
            <person name="Richards T.A."/>
            <person name="Rocap G."/>
            <person name="Roy S.W."/>
            <person name="Sarai C."/>
            <person name="Schaack S."/>
            <person name="Shirato S."/>
            <person name="Slamovits C.H."/>
            <person name="Spencer D.F."/>
            <person name="Suzuki S."/>
            <person name="Worden A.Z."/>
            <person name="Zauner S."/>
            <person name="Barry K."/>
            <person name="Bell C."/>
            <person name="Bharti A.K."/>
            <person name="Crow J.A."/>
            <person name="Grimwood J."/>
            <person name="Kramer R."/>
            <person name="Lindquist E."/>
            <person name="Lucas S."/>
            <person name="Salamov A."/>
            <person name="McFadden G.I."/>
            <person name="Lane C.E."/>
            <person name="Keeling P.J."/>
            <person name="Gray M.W."/>
            <person name="Grigoriev I.V."/>
            <person name="Archibald J.M."/>
        </authorList>
    </citation>
    <scope>NUCLEOTIDE SEQUENCE</scope>
    <source>
        <strain evidence="9">CCMP2712</strain>
    </source>
</reference>
<keyword evidence="4 6" id="KW-1133">Transmembrane helix</keyword>
<dbReference type="GO" id="GO:0030134">
    <property type="term" value="C:COPII-coated ER to Golgi transport vesicle"/>
    <property type="evidence" value="ECO:0007669"/>
    <property type="project" value="TreeGrafter"/>
</dbReference>
<evidence type="ECO:0008006" key="10">
    <source>
        <dbReference type="Google" id="ProtNLM"/>
    </source>
</evidence>
<feature type="transmembrane region" description="Helical" evidence="6">
    <location>
        <begin position="6"/>
        <end position="28"/>
    </location>
</feature>
<dbReference type="Pfam" id="PF04148">
    <property type="entry name" value="Erv26"/>
    <property type="match status" value="1"/>
</dbReference>
<evidence type="ECO:0000313" key="9">
    <source>
        <dbReference type="Proteomes" id="UP000011087"/>
    </source>
</evidence>
<dbReference type="GO" id="GO:0006888">
    <property type="term" value="P:endoplasmic reticulum to Golgi vesicle-mediated transport"/>
    <property type="evidence" value="ECO:0007669"/>
    <property type="project" value="InterPro"/>
</dbReference>
<dbReference type="OrthoDB" id="28257at2759"/>
<evidence type="ECO:0000256" key="4">
    <source>
        <dbReference type="ARBA" id="ARBA00022989"/>
    </source>
</evidence>
<dbReference type="EMBL" id="JH992986">
    <property type="protein sequence ID" value="EKX48296.1"/>
    <property type="molecule type" value="Genomic_DNA"/>
</dbReference>
<feature type="transmembrane region" description="Helical" evidence="6">
    <location>
        <begin position="125"/>
        <end position="146"/>
    </location>
</feature>